<evidence type="ECO:0000256" key="2">
    <source>
        <dbReference type="ARBA" id="ARBA00022679"/>
    </source>
</evidence>
<sequence length="161" mass="17363">MKQFIWSLFINSISSSSIIHNKIRVLIYRLFGISIINSQIYSGQFICRSNLKIGNGSFINHNCFFENTMAPIEIGNNCSIAMEVMFCTATHDSGHASKRAGRPIGKPIKVGDGCWIGARATILPGVTIGSGCVIAAGSVVNKDCEPNGIYAGVPAKRIKNL</sequence>
<dbReference type="GO" id="GO:0016746">
    <property type="term" value="F:acyltransferase activity"/>
    <property type="evidence" value="ECO:0007669"/>
    <property type="project" value="UniProtKB-KW"/>
</dbReference>
<comment type="similarity">
    <text evidence="1">Belongs to the transferase hexapeptide repeat family.</text>
</comment>
<reference evidence="3 4" key="1">
    <citation type="submission" date="2024-09" db="EMBL/GenBank/DDBJ databases">
        <authorList>
            <person name="Sun Q."/>
            <person name="Mori K."/>
        </authorList>
    </citation>
    <scope>NUCLEOTIDE SEQUENCE [LARGE SCALE GENOMIC DNA]</scope>
    <source>
        <strain evidence="3 4">CGMCC 1.9126</strain>
    </source>
</reference>
<dbReference type="Gene3D" id="2.160.10.10">
    <property type="entry name" value="Hexapeptide repeat proteins"/>
    <property type="match status" value="1"/>
</dbReference>
<dbReference type="PANTHER" id="PTHR23416:SF23">
    <property type="entry name" value="ACETYLTRANSFERASE C18B11.09C-RELATED"/>
    <property type="match status" value="1"/>
</dbReference>
<proteinExistence type="inferred from homology"/>
<keyword evidence="2" id="KW-0808">Transferase</keyword>
<dbReference type="InterPro" id="IPR001451">
    <property type="entry name" value="Hexapep"/>
</dbReference>
<dbReference type="RefSeq" id="WP_377058108.1">
    <property type="nucleotide sequence ID" value="NZ_JBHLUU010000032.1"/>
</dbReference>
<dbReference type="InterPro" id="IPR051159">
    <property type="entry name" value="Hexapeptide_acetyltransf"/>
</dbReference>
<gene>
    <name evidence="3" type="ORF">ACFFHF_10815</name>
</gene>
<evidence type="ECO:0000313" key="3">
    <source>
        <dbReference type="EMBL" id="MFC0475733.1"/>
    </source>
</evidence>
<comment type="caution">
    <text evidence="3">The sequence shown here is derived from an EMBL/GenBank/DDBJ whole genome shotgun (WGS) entry which is preliminary data.</text>
</comment>
<dbReference type="SUPFAM" id="SSF51161">
    <property type="entry name" value="Trimeric LpxA-like enzymes"/>
    <property type="match status" value="1"/>
</dbReference>
<keyword evidence="3" id="KW-0012">Acyltransferase</keyword>
<evidence type="ECO:0000256" key="1">
    <source>
        <dbReference type="ARBA" id="ARBA00007274"/>
    </source>
</evidence>
<keyword evidence="4" id="KW-1185">Reference proteome</keyword>
<dbReference type="Proteomes" id="UP001589738">
    <property type="component" value="Unassembled WGS sequence"/>
</dbReference>
<dbReference type="InterPro" id="IPR011004">
    <property type="entry name" value="Trimer_LpxA-like_sf"/>
</dbReference>
<evidence type="ECO:0000313" key="4">
    <source>
        <dbReference type="Proteomes" id="UP001589738"/>
    </source>
</evidence>
<dbReference type="Pfam" id="PF00132">
    <property type="entry name" value="Hexapep"/>
    <property type="match status" value="1"/>
</dbReference>
<accession>A0ABV6KQY2</accession>
<dbReference type="EMBL" id="JBHLUU010000032">
    <property type="protein sequence ID" value="MFC0475733.1"/>
    <property type="molecule type" value="Genomic_DNA"/>
</dbReference>
<name>A0ABV6KQY2_9BACI</name>
<dbReference type="PANTHER" id="PTHR23416">
    <property type="entry name" value="SIALIC ACID SYNTHASE-RELATED"/>
    <property type="match status" value="1"/>
</dbReference>
<protein>
    <submittedName>
        <fullName evidence="3">Acyltransferase</fullName>
    </submittedName>
</protein>
<organism evidence="3 4">
    <name type="scientific">Robertmurraya beringensis</name>
    <dbReference type="NCBI Taxonomy" id="641660"/>
    <lineage>
        <taxon>Bacteria</taxon>
        <taxon>Bacillati</taxon>
        <taxon>Bacillota</taxon>
        <taxon>Bacilli</taxon>
        <taxon>Bacillales</taxon>
        <taxon>Bacillaceae</taxon>
        <taxon>Robertmurraya</taxon>
    </lineage>
</organism>